<keyword evidence="2" id="KW-1185">Reference proteome</keyword>
<accession>A0A5B7I097</accession>
<protein>
    <submittedName>
        <fullName evidence="1">Uncharacterized protein</fullName>
    </submittedName>
</protein>
<name>A0A5B7I097_PORTR</name>
<dbReference type="EMBL" id="VSRR010040016">
    <property type="protein sequence ID" value="MPC74927.1"/>
    <property type="molecule type" value="Genomic_DNA"/>
</dbReference>
<dbReference type="Proteomes" id="UP000324222">
    <property type="component" value="Unassembled WGS sequence"/>
</dbReference>
<evidence type="ECO:0000313" key="1">
    <source>
        <dbReference type="EMBL" id="MPC74927.1"/>
    </source>
</evidence>
<evidence type="ECO:0000313" key="2">
    <source>
        <dbReference type="Proteomes" id="UP000324222"/>
    </source>
</evidence>
<gene>
    <name evidence="1" type="ORF">E2C01_069307</name>
</gene>
<organism evidence="1 2">
    <name type="scientific">Portunus trituberculatus</name>
    <name type="common">Swimming crab</name>
    <name type="synonym">Neptunus trituberculatus</name>
    <dbReference type="NCBI Taxonomy" id="210409"/>
    <lineage>
        <taxon>Eukaryota</taxon>
        <taxon>Metazoa</taxon>
        <taxon>Ecdysozoa</taxon>
        <taxon>Arthropoda</taxon>
        <taxon>Crustacea</taxon>
        <taxon>Multicrustacea</taxon>
        <taxon>Malacostraca</taxon>
        <taxon>Eumalacostraca</taxon>
        <taxon>Eucarida</taxon>
        <taxon>Decapoda</taxon>
        <taxon>Pleocyemata</taxon>
        <taxon>Brachyura</taxon>
        <taxon>Eubrachyura</taxon>
        <taxon>Portunoidea</taxon>
        <taxon>Portunidae</taxon>
        <taxon>Portuninae</taxon>
        <taxon>Portunus</taxon>
    </lineage>
</organism>
<proteinExistence type="predicted"/>
<comment type="caution">
    <text evidence="1">The sequence shown here is derived from an EMBL/GenBank/DDBJ whole genome shotgun (WGS) entry which is preliminary data.</text>
</comment>
<dbReference type="AlphaFoldDB" id="A0A5B7I097"/>
<sequence length="83" mass="9142">MLESSETRRRWCHAERLAPEMTADQPKERAVTPHRAAATAAASLRSVMLVLPFYAPLGLPFTALLHILSSCDSSASLPRLVLR</sequence>
<reference evidence="1 2" key="1">
    <citation type="submission" date="2019-05" db="EMBL/GenBank/DDBJ databases">
        <title>Another draft genome of Portunus trituberculatus and its Hox gene families provides insights of decapod evolution.</title>
        <authorList>
            <person name="Jeong J.-H."/>
            <person name="Song I."/>
            <person name="Kim S."/>
            <person name="Choi T."/>
            <person name="Kim D."/>
            <person name="Ryu S."/>
            <person name="Kim W."/>
        </authorList>
    </citation>
    <scope>NUCLEOTIDE SEQUENCE [LARGE SCALE GENOMIC DNA]</scope>
    <source>
        <tissue evidence="1">Muscle</tissue>
    </source>
</reference>